<feature type="domain" description="Shugoshin C-terminal" evidence="4">
    <location>
        <begin position="498"/>
        <end position="517"/>
    </location>
</feature>
<feature type="compositionally biased region" description="Pro residues" evidence="3">
    <location>
        <begin position="473"/>
        <end position="484"/>
    </location>
</feature>
<reference evidence="6" key="1">
    <citation type="submission" date="2024-06" db="EMBL/GenBank/DDBJ databases">
        <title>Multi-omics analyses provide insights into the biosynthesis of the anticancer antibiotic pleurotin in Hohenbuehelia grisea.</title>
        <authorList>
            <person name="Weaver J.A."/>
            <person name="Alberti F."/>
        </authorList>
    </citation>
    <scope>NUCLEOTIDE SEQUENCE [LARGE SCALE GENOMIC DNA]</scope>
    <source>
        <strain evidence="6">T-177</strain>
    </source>
</reference>
<feature type="compositionally biased region" description="Low complexity" evidence="3">
    <location>
        <begin position="210"/>
        <end position="222"/>
    </location>
</feature>
<gene>
    <name evidence="5" type="ORF">HGRIS_013905</name>
</gene>
<feature type="compositionally biased region" description="Polar residues" evidence="3">
    <location>
        <begin position="532"/>
        <end position="543"/>
    </location>
</feature>
<evidence type="ECO:0000313" key="5">
    <source>
        <dbReference type="EMBL" id="KAL0947843.1"/>
    </source>
</evidence>
<feature type="compositionally biased region" description="Polar residues" evidence="3">
    <location>
        <begin position="384"/>
        <end position="395"/>
    </location>
</feature>
<feature type="compositionally biased region" description="Polar residues" evidence="3">
    <location>
        <begin position="134"/>
        <end position="146"/>
    </location>
</feature>
<feature type="compositionally biased region" description="Low complexity" evidence="3">
    <location>
        <begin position="411"/>
        <end position="423"/>
    </location>
</feature>
<keyword evidence="2" id="KW-0159">Chromosome partition</keyword>
<feature type="compositionally biased region" description="Gly residues" evidence="3">
    <location>
        <begin position="643"/>
        <end position="653"/>
    </location>
</feature>
<comment type="caution">
    <text evidence="5">The sequence shown here is derived from an EMBL/GenBank/DDBJ whole genome shotgun (WGS) entry which is preliminary data.</text>
</comment>
<feature type="compositionally biased region" description="Basic and acidic residues" evidence="3">
    <location>
        <begin position="236"/>
        <end position="249"/>
    </location>
</feature>
<keyword evidence="6" id="KW-1185">Reference proteome</keyword>
<feature type="compositionally biased region" description="Acidic residues" evidence="3">
    <location>
        <begin position="284"/>
        <end position="299"/>
    </location>
</feature>
<comment type="similarity">
    <text evidence="1">Belongs to the shugoshin family.</text>
</comment>
<feature type="compositionally biased region" description="Basic and acidic residues" evidence="3">
    <location>
        <begin position="313"/>
        <end position="333"/>
    </location>
</feature>
<feature type="compositionally biased region" description="Polar residues" evidence="3">
    <location>
        <begin position="180"/>
        <end position="203"/>
    </location>
</feature>
<evidence type="ECO:0000256" key="3">
    <source>
        <dbReference type="SAM" id="MobiDB-lite"/>
    </source>
</evidence>
<evidence type="ECO:0000259" key="4">
    <source>
        <dbReference type="Pfam" id="PF07557"/>
    </source>
</evidence>
<feature type="compositionally biased region" description="Pro residues" evidence="3">
    <location>
        <begin position="110"/>
        <end position="122"/>
    </location>
</feature>
<feature type="region of interest" description="Disordered" evidence="3">
    <location>
        <begin position="169"/>
        <end position="543"/>
    </location>
</feature>
<evidence type="ECO:0000313" key="6">
    <source>
        <dbReference type="Proteomes" id="UP001556367"/>
    </source>
</evidence>
<feature type="compositionally biased region" description="Basic and acidic residues" evidence="3">
    <location>
        <begin position="272"/>
        <end position="283"/>
    </location>
</feature>
<accession>A0ABR3IX41</accession>
<feature type="region of interest" description="Disordered" evidence="3">
    <location>
        <begin position="107"/>
        <end position="149"/>
    </location>
</feature>
<sequence length="665" mass="71440">MSRRDSRVSTGARQTDALHEFEAFKKKFLLANKHITKLNSTLSVRIEELNAQISTLYVENLRLRSSEIALTTQLKREREKSNKVMAEAETVSQHFVKQLSFLRQTLDIHPPAPLPNKPPTPVSPRARKPPGPTYAQSNPEIGSPSQPARVARAPMIPDLLEDDEPLTSDAEAHEAPSIQRAYSQPSSSTPSEARSRVSQSSRRGTSHAIPLPETPTLSTLTATRKKVKAVSTPAMRRRESGLLIAREEALSGPRPPSPTVGSPLRAALDVEEGIHEDNDAEHAADDDDDHDESEDDADDFAPSRATSITQRRATKDEGRKAKAEAEFLPPEKKERKRKRREQEDEGVGAGLSGIGSVANEEDPALRTAKVKAKAAGSGKGKLTDVTNAQRSSAQNHDTESHLLASSPPGPGTASSTKSKSSGSRLFLASKAPADLDHEGRQPPPSSSSDTVKSESSDPPKVPRKKDAAESLPTPRPSSSPPPLLPVMDDTDAAGGRTRRARVSVNYAEPKLNTKMRKPGPPSGQVPAKKRASTTSVPSSSLPALQTLPSSLLIGDHVGQDSNDAREDIEHEEQAIGAIIVVRTARKFGAAPKPYDDGDEAEDSDGAQADAEYVPPGVSRRKSTNPGVTAVNRGRKEGRRRAGEGGSDADGFGAGMWEERRHSMAV</sequence>
<proteinExistence type="inferred from homology"/>
<evidence type="ECO:0000256" key="2">
    <source>
        <dbReference type="ARBA" id="ARBA00022829"/>
    </source>
</evidence>
<dbReference type="InterPro" id="IPR011515">
    <property type="entry name" value="Shugoshin_C"/>
</dbReference>
<dbReference type="Pfam" id="PF07557">
    <property type="entry name" value="Shugoshin_C"/>
    <property type="match status" value="1"/>
</dbReference>
<organism evidence="5 6">
    <name type="scientific">Hohenbuehelia grisea</name>
    <dbReference type="NCBI Taxonomy" id="104357"/>
    <lineage>
        <taxon>Eukaryota</taxon>
        <taxon>Fungi</taxon>
        <taxon>Dikarya</taxon>
        <taxon>Basidiomycota</taxon>
        <taxon>Agaricomycotina</taxon>
        <taxon>Agaricomycetes</taxon>
        <taxon>Agaricomycetidae</taxon>
        <taxon>Agaricales</taxon>
        <taxon>Pleurotineae</taxon>
        <taxon>Pleurotaceae</taxon>
        <taxon>Hohenbuehelia</taxon>
    </lineage>
</organism>
<protein>
    <recommendedName>
        <fullName evidence="4">Shugoshin C-terminal domain-containing protein</fullName>
    </recommendedName>
</protein>
<dbReference type="EMBL" id="JASNQZ010000015">
    <property type="protein sequence ID" value="KAL0947843.1"/>
    <property type="molecule type" value="Genomic_DNA"/>
</dbReference>
<evidence type="ECO:0000256" key="1">
    <source>
        <dbReference type="ARBA" id="ARBA00010845"/>
    </source>
</evidence>
<dbReference type="Proteomes" id="UP001556367">
    <property type="component" value="Unassembled WGS sequence"/>
</dbReference>
<feature type="compositionally biased region" description="Basic and acidic residues" evidence="3">
    <location>
        <begin position="656"/>
        <end position="665"/>
    </location>
</feature>
<name>A0ABR3IX41_9AGAR</name>
<feature type="region of interest" description="Disordered" evidence="3">
    <location>
        <begin position="589"/>
        <end position="665"/>
    </location>
</feature>